<dbReference type="EMBL" id="CM034388">
    <property type="protein sequence ID" value="KAJ0183517.1"/>
    <property type="molecule type" value="Genomic_DNA"/>
</dbReference>
<keyword evidence="2" id="KW-1185">Reference proteome</keyword>
<dbReference type="Proteomes" id="UP000824533">
    <property type="component" value="Linkage Group LG02"/>
</dbReference>
<proteinExistence type="predicted"/>
<name>A0ACC1DJF0_9NEOP</name>
<comment type="caution">
    <text evidence="1">The sequence shown here is derived from an EMBL/GenBank/DDBJ whole genome shotgun (WGS) entry which is preliminary data.</text>
</comment>
<gene>
    <name evidence="1" type="ORF">K1T71_001493</name>
</gene>
<evidence type="ECO:0000313" key="1">
    <source>
        <dbReference type="EMBL" id="KAJ0183517.1"/>
    </source>
</evidence>
<reference evidence="1 2" key="1">
    <citation type="journal article" date="2021" name="Front. Genet.">
        <title>Chromosome-Level Genome Assembly Reveals Significant Gene Expansion in the Toll and IMD Signaling Pathways of Dendrolimus kikuchii.</title>
        <authorList>
            <person name="Zhou J."/>
            <person name="Wu P."/>
            <person name="Xiong Z."/>
            <person name="Liu N."/>
            <person name="Zhao N."/>
            <person name="Ji M."/>
            <person name="Qiu Y."/>
            <person name="Yang B."/>
        </authorList>
    </citation>
    <scope>NUCLEOTIDE SEQUENCE [LARGE SCALE GENOMIC DNA]</scope>
    <source>
        <strain evidence="1">Ann1</strain>
    </source>
</reference>
<protein>
    <submittedName>
        <fullName evidence="1">Uncharacterized protein</fullName>
    </submittedName>
</protein>
<evidence type="ECO:0000313" key="2">
    <source>
        <dbReference type="Proteomes" id="UP000824533"/>
    </source>
</evidence>
<organism evidence="1 2">
    <name type="scientific">Dendrolimus kikuchii</name>
    <dbReference type="NCBI Taxonomy" id="765133"/>
    <lineage>
        <taxon>Eukaryota</taxon>
        <taxon>Metazoa</taxon>
        <taxon>Ecdysozoa</taxon>
        <taxon>Arthropoda</taxon>
        <taxon>Hexapoda</taxon>
        <taxon>Insecta</taxon>
        <taxon>Pterygota</taxon>
        <taxon>Neoptera</taxon>
        <taxon>Endopterygota</taxon>
        <taxon>Lepidoptera</taxon>
        <taxon>Glossata</taxon>
        <taxon>Ditrysia</taxon>
        <taxon>Bombycoidea</taxon>
        <taxon>Lasiocampidae</taxon>
        <taxon>Dendrolimus</taxon>
    </lineage>
</organism>
<sequence>MKCFVFSLVIVGALAELPRFRPARFRFQRQELAPTTTDSPTEPTTPPSGPYPPSGWKPAGQPFTLPQEEIDNNQVDNAPYPPSGWKPAQPFALPNEPPATSYGVPDNTYGVPENVYGAPDNTYGAPDSTSTTDATTTDNPQAERLDGPIDVQKSVGTYYVLLPNGQLQKVGFVTENDIQNMKYTARLQLRERAPLLVFAP</sequence>
<accession>A0ACC1DJF0</accession>